<reference evidence="3" key="1">
    <citation type="submission" date="2021-01" db="EMBL/GenBank/DDBJ databases">
        <authorList>
            <person name="Corre E."/>
            <person name="Pelletier E."/>
            <person name="Niang G."/>
            <person name="Scheremetjew M."/>
            <person name="Finn R."/>
            <person name="Kale V."/>
            <person name="Holt S."/>
            <person name="Cochrane G."/>
            <person name="Meng A."/>
            <person name="Brown T."/>
            <person name="Cohen L."/>
        </authorList>
    </citation>
    <scope>NUCLEOTIDE SEQUENCE</scope>
    <source>
        <strain evidence="3">LB1974</strain>
    </source>
</reference>
<evidence type="ECO:0000256" key="1">
    <source>
        <dbReference type="SAM" id="Coils"/>
    </source>
</evidence>
<name>A0A7S4GPT0_OXYMA</name>
<dbReference type="EMBL" id="HBJB01002858">
    <property type="protein sequence ID" value="CAE0843154.1"/>
    <property type="molecule type" value="Transcribed_RNA"/>
</dbReference>
<dbReference type="AlphaFoldDB" id="A0A7S4GPT0"/>
<proteinExistence type="predicted"/>
<evidence type="ECO:0000256" key="2">
    <source>
        <dbReference type="SAM" id="MobiDB-lite"/>
    </source>
</evidence>
<feature type="compositionally biased region" description="Basic and acidic residues" evidence="2">
    <location>
        <begin position="636"/>
        <end position="646"/>
    </location>
</feature>
<sequence>MAQVSTGSSRLRRVGTRTLTVRLANAMQITLPCLISAAVASKPGQAFVQTLEADMANSSLSPIKRILKLLHDMQDQAAADAKEDKAMYEKLKCWCNGNNAEKEASVAEGEARVEQLDADIASGEGSAKELASKIEATTAEVEANKESLAKATEMRKKEKAEFQTYEKEAIVNVEAMKAAIMVLEKANAEPEQSRTEKKKDAFQFNNQGHAGHGANFLQLSASHRRVGQRAGIAPDVLSAVERIVQSREDASAAQRIVAYLQAPEYNNQSGEIFGIMKTLLEQMTSDLKAAQDKESEAASDFKALRDSKESEIEAGEKSVDEMTDELAATKKKLADDKDDLADTTSDLEADKNFLANLEKTCGNMEEEYAARSKVRTEEAQAISETIDILTSEEAQTLTNLSQQKAASAFVQTDMQSKMAMRVSRERASRVLLRAAAATSSAPLSALALSAKLDAFEKVKQAMKDMLEKLHQQQADEVKQKDFCNQEFHDNEMETMEKENKAKDLAATVSDLEGQIEELTEAIKALQTEIQESMVQLKKAGLDRVEENQDFQKTVSEADGTVKVLQKAAERLAQFYGLQLRKSGQPESVEASFNDSRANPDAKAPGEFKEYKKNENAGSVTGLIEKFIKETIQSKKEAESEEQKAQTDYESFVNETNESVASKSKSIIKKKELKAQAEQDLLQAQDDTKQNQADMEELDKYKGELHKSCDFVLQNFDMRQAARNQEMESINEAMAILSGSMEG</sequence>
<feature type="coiled-coil region" evidence="1">
    <location>
        <begin position="501"/>
        <end position="535"/>
    </location>
</feature>
<protein>
    <submittedName>
        <fullName evidence="3">Uncharacterized protein</fullName>
    </submittedName>
</protein>
<organism evidence="3">
    <name type="scientific">Oxyrrhis marina</name>
    <name type="common">Dinoflagellate</name>
    <dbReference type="NCBI Taxonomy" id="2969"/>
    <lineage>
        <taxon>Eukaryota</taxon>
        <taxon>Sar</taxon>
        <taxon>Alveolata</taxon>
        <taxon>Dinophyceae</taxon>
        <taxon>Oxyrrhinales</taxon>
        <taxon>Oxyrrhinaceae</taxon>
        <taxon>Oxyrrhis</taxon>
    </lineage>
</organism>
<feature type="region of interest" description="Disordered" evidence="2">
    <location>
        <begin position="636"/>
        <end position="655"/>
    </location>
</feature>
<accession>A0A7S4GPT0</accession>
<gene>
    <name evidence="3" type="ORF">OMAR00294_LOCUS2335</name>
</gene>
<feature type="region of interest" description="Disordered" evidence="2">
    <location>
        <begin position="290"/>
        <end position="321"/>
    </location>
</feature>
<feature type="compositionally biased region" description="Basic and acidic residues" evidence="2">
    <location>
        <begin position="302"/>
        <end position="320"/>
    </location>
</feature>
<evidence type="ECO:0000313" key="3">
    <source>
        <dbReference type="EMBL" id="CAE0843154.1"/>
    </source>
</evidence>
<feature type="region of interest" description="Disordered" evidence="2">
    <location>
        <begin position="586"/>
        <end position="605"/>
    </location>
</feature>
<keyword evidence="1" id="KW-0175">Coiled coil</keyword>